<dbReference type="Proteomes" id="UP000266744">
    <property type="component" value="Chromosome"/>
</dbReference>
<proteinExistence type="predicted"/>
<organism evidence="1 2">
    <name type="scientific">Yersinia entomophaga</name>
    <dbReference type="NCBI Taxonomy" id="935293"/>
    <lineage>
        <taxon>Bacteria</taxon>
        <taxon>Pseudomonadati</taxon>
        <taxon>Pseudomonadota</taxon>
        <taxon>Gammaproteobacteria</taxon>
        <taxon>Enterobacterales</taxon>
        <taxon>Yersiniaceae</taxon>
        <taxon>Yersinia</taxon>
    </lineage>
</organism>
<reference evidence="2" key="1">
    <citation type="journal article" date="2016" name="Toxins">
        <title>The Draft Genome Sequence of the Yersinia entomophaga Entomopathogenic Type Strain MH96T.</title>
        <authorList>
            <person name="Hurst M.R."/>
            <person name="Beattie A."/>
            <person name="Altermann E."/>
            <person name="Moraga R.M."/>
            <person name="Harper L.A."/>
            <person name="Calder J."/>
            <person name="Laugraud A."/>
        </authorList>
    </citation>
    <scope>NUCLEOTIDE SEQUENCE [LARGE SCALE GENOMIC DNA]</scope>
    <source>
        <strain evidence="2">MH96</strain>
    </source>
</reference>
<dbReference type="EMBL" id="CP010029">
    <property type="protein sequence ID" value="ANI31867.1"/>
    <property type="molecule type" value="Genomic_DNA"/>
</dbReference>
<evidence type="ECO:0000313" key="2">
    <source>
        <dbReference type="Proteomes" id="UP000266744"/>
    </source>
</evidence>
<evidence type="ECO:0000313" key="1">
    <source>
        <dbReference type="EMBL" id="ANI31867.1"/>
    </source>
</evidence>
<sequence length="86" mass="9757">MVRSHREYGLHNLFTLDAVPIIAIIPITKLRLTPNGLFDACRNGNLYCAYFEQKKIRMYVFVLIKAGDLKSVGVKSLLIICCVTVR</sequence>
<gene>
    <name evidence="1" type="ORF">PL78_18830</name>
</gene>
<name>A0ABN4Q430_YERET</name>
<accession>A0ABN4Q430</accession>
<protein>
    <submittedName>
        <fullName evidence="1">Uncharacterized protein</fullName>
    </submittedName>
</protein>
<keyword evidence="2" id="KW-1185">Reference proteome</keyword>